<evidence type="ECO:0000259" key="4">
    <source>
        <dbReference type="Pfam" id="PF25954"/>
    </source>
</evidence>
<dbReference type="GO" id="GO:0015562">
    <property type="term" value="F:efflux transmembrane transporter activity"/>
    <property type="evidence" value="ECO:0007669"/>
    <property type="project" value="TreeGrafter"/>
</dbReference>
<comment type="similarity">
    <text evidence="1">Belongs to the membrane fusion protein (MFP) (TC 8.A.1) family.</text>
</comment>
<dbReference type="Gene3D" id="2.40.420.20">
    <property type="match status" value="1"/>
</dbReference>
<dbReference type="InterPro" id="IPR058637">
    <property type="entry name" value="YknX-like_C"/>
</dbReference>
<evidence type="ECO:0000256" key="3">
    <source>
        <dbReference type="SAM" id="SignalP"/>
    </source>
</evidence>
<evidence type="ECO:0000256" key="2">
    <source>
        <dbReference type="SAM" id="Coils"/>
    </source>
</evidence>
<name>A0AA51RT04_9GAMM</name>
<dbReference type="GO" id="GO:1990281">
    <property type="term" value="C:efflux pump complex"/>
    <property type="evidence" value="ECO:0007669"/>
    <property type="project" value="TreeGrafter"/>
</dbReference>
<evidence type="ECO:0000256" key="1">
    <source>
        <dbReference type="ARBA" id="ARBA00009477"/>
    </source>
</evidence>
<dbReference type="InterPro" id="IPR058792">
    <property type="entry name" value="Beta-barrel_RND_2"/>
</dbReference>
<feature type="signal peptide" evidence="3">
    <location>
        <begin position="1"/>
        <end position="21"/>
    </location>
</feature>
<dbReference type="EMBL" id="CP133548">
    <property type="protein sequence ID" value="WMS86975.1"/>
    <property type="molecule type" value="Genomic_DNA"/>
</dbReference>
<dbReference type="Proteomes" id="UP001239782">
    <property type="component" value="Chromosome"/>
</dbReference>
<keyword evidence="2" id="KW-0175">Coiled coil</keyword>
<dbReference type="SUPFAM" id="SSF111369">
    <property type="entry name" value="HlyD-like secretion proteins"/>
    <property type="match status" value="1"/>
</dbReference>
<dbReference type="Pfam" id="PF25989">
    <property type="entry name" value="YknX_C"/>
    <property type="match status" value="1"/>
</dbReference>
<dbReference type="PANTHER" id="PTHR30469:SF38">
    <property type="entry name" value="HLYD FAMILY SECRETION PROTEIN"/>
    <property type="match status" value="1"/>
</dbReference>
<keyword evidence="3" id="KW-0732">Signal</keyword>
<dbReference type="RefSeq" id="WP_309202111.1">
    <property type="nucleotide sequence ID" value="NZ_CP133548.1"/>
</dbReference>
<evidence type="ECO:0000313" key="7">
    <source>
        <dbReference type="EMBL" id="WMS86975.1"/>
    </source>
</evidence>
<dbReference type="Pfam" id="PF25954">
    <property type="entry name" value="Beta-barrel_RND_2"/>
    <property type="match status" value="1"/>
</dbReference>
<dbReference type="PROSITE" id="PS51257">
    <property type="entry name" value="PROKAR_LIPOPROTEIN"/>
    <property type="match status" value="1"/>
</dbReference>
<feature type="coiled-coil region" evidence="2">
    <location>
        <begin position="108"/>
        <end position="139"/>
    </location>
</feature>
<dbReference type="Pfam" id="PF25973">
    <property type="entry name" value="BSH_CzcB"/>
    <property type="match status" value="1"/>
</dbReference>
<feature type="domain" description="CzcB-like barrel-sandwich hybrid" evidence="5">
    <location>
        <begin position="75"/>
        <end position="202"/>
    </location>
</feature>
<dbReference type="InterPro" id="IPR058647">
    <property type="entry name" value="BSH_CzcB-like"/>
</dbReference>
<reference evidence="7 8" key="1">
    <citation type="submission" date="2023-08" db="EMBL/GenBank/DDBJ databases">
        <title>Pleionea litopenaei sp. nov., isolated from stomach of juvenile Litopenaeus vannamei.</title>
        <authorList>
            <person name="Rho A.M."/>
            <person name="Hwang C.Y."/>
        </authorList>
    </citation>
    <scope>NUCLEOTIDE SEQUENCE [LARGE SCALE GENOMIC DNA]</scope>
    <source>
        <strain evidence="7 8">HL-JVS1</strain>
    </source>
</reference>
<dbReference type="Gene3D" id="2.40.30.170">
    <property type="match status" value="1"/>
</dbReference>
<dbReference type="AlphaFoldDB" id="A0AA51RT04"/>
<keyword evidence="8" id="KW-1185">Reference proteome</keyword>
<dbReference type="PANTHER" id="PTHR30469">
    <property type="entry name" value="MULTIDRUG RESISTANCE PROTEIN MDTA"/>
    <property type="match status" value="1"/>
</dbReference>
<dbReference type="NCBIfam" id="TIGR01730">
    <property type="entry name" value="RND_mfp"/>
    <property type="match status" value="1"/>
</dbReference>
<feature type="domain" description="CusB-like beta-barrel" evidence="4">
    <location>
        <begin position="210"/>
        <end position="279"/>
    </location>
</feature>
<organism evidence="7 8">
    <name type="scientific">Pleionea litopenaei</name>
    <dbReference type="NCBI Taxonomy" id="3070815"/>
    <lineage>
        <taxon>Bacteria</taxon>
        <taxon>Pseudomonadati</taxon>
        <taxon>Pseudomonadota</taxon>
        <taxon>Gammaproteobacteria</taxon>
        <taxon>Oceanospirillales</taxon>
        <taxon>Pleioneaceae</taxon>
        <taxon>Pleionea</taxon>
    </lineage>
</organism>
<evidence type="ECO:0000259" key="6">
    <source>
        <dbReference type="Pfam" id="PF25989"/>
    </source>
</evidence>
<dbReference type="InterPro" id="IPR006143">
    <property type="entry name" value="RND_pump_MFP"/>
</dbReference>
<evidence type="ECO:0000313" key="8">
    <source>
        <dbReference type="Proteomes" id="UP001239782"/>
    </source>
</evidence>
<protein>
    <submittedName>
        <fullName evidence="7">Efflux RND transporter periplasmic adaptor subunit</fullName>
    </submittedName>
</protein>
<evidence type="ECO:0000259" key="5">
    <source>
        <dbReference type="Pfam" id="PF25973"/>
    </source>
</evidence>
<dbReference type="FunFam" id="2.40.30.170:FF:000010">
    <property type="entry name" value="Efflux RND transporter periplasmic adaptor subunit"/>
    <property type="match status" value="1"/>
</dbReference>
<dbReference type="Gene3D" id="2.40.50.100">
    <property type="match status" value="1"/>
</dbReference>
<sequence>MRSQFKLVTFAVALSLFGLVACEQQSANENAENVEKKLEEKEKESPAIPVEVAHVFQGDINATYSNTTSLEAEEEAVVVAKSSEIITEILVEEGDLVTKGQVLARLNTEKLRLELAQSEANLKRLQAELERNKRIYEKKMVSSDVYERLKFDYEAQQAAFELAKLQLQYGTITAPIAGVISERMIKVGNMVKLNDPMFRISDFDPLLAVIHVPETELSKIKSNQPAQIKVDANQQQVFNGRVLRISPIVDSTSGTFKVTVEVTDPNATLRAGMFGRVNVVYANHKDTLLVDKSALLAEEDSPTVFKIVDGKAKKQAIKTGFQNGPLVEVLSGLSIGDQVVIAGQNSLKNASKVSVINEGNTATEVAKLSEK</sequence>
<proteinExistence type="inferred from homology"/>
<dbReference type="KEGG" id="plei:Q9312_17310"/>
<accession>A0AA51RT04</accession>
<dbReference type="Gene3D" id="1.10.287.470">
    <property type="entry name" value="Helix hairpin bin"/>
    <property type="match status" value="1"/>
</dbReference>
<gene>
    <name evidence="7" type="ORF">Q9312_17310</name>
</gene>
<feature type="domain" description="YknX-like C-terminal permuted SH3-like" evidence="6">
    <location>
        <begin position="292"/>
        <end position="355"/>
    </location>
</feature>
<feature type="chain" id="PRO_5041276403" evidence="3">
    <location>
        <begin position="22"/>
        <end position="371"/>
    </location>
</feature>